<feature type="transmembrane region" description="Helical" evidence="1">
    <location>
        <begin position="35"/>
        <end position="58"/>
    </location>
</feature>
<dbReference type="RefSeq" id="WP_146519944.1">
    <property type="nucleotide sequence ID" value="NZ_CP151726.1"/>
</dbReference>
<protein>
    <submittedName>
        <fullName evidence="2">Uncharacterized protein</fullName>
    </submittedName>
</protein>
<feature type="transmembrane region" description="Helical" evidence="1">
    <location>
        <begin position="6"/>
        <end position="28"/>
    </location>
</feature>
<keyword evidence="3" id="KW-1185">Reference proteome</keyword>
<proteinExistence type="predicted"/>
<sequence>MPEPLLYAKAMGVAAITSSVFVFVIIALRKSVSTAGLNAVCVFGLRLGLVTGYAWLGISRSWPPTSGLDRLLMIVVPMTLCVELIAGARLLPTAVSWLLRFGVAITVPPILLQNSVYLSSTDDWTSWQAITVLVIALAMVWGTLSYITHRSGGISIAFAICLAIQCAGATVMMAGYINGGAAAIPLAATLFGVSVAPCLSPRYMRRDHEVRLPNGFLASAIIGIGVVGLFGLLFVGRFFGEISTMPALTILIAPLLCCVSEAPKIRDRKPWIVASLSLILVAIPLMVVLIAANREFDREMLPLLGHEFVKPEGNQSNERS</sequence>
<evidence type="ECO:0000256" key="1">
    <source>
        <dbReference type="SAM" id="Phobius"/>
    </source>
</evidence>
<keyword evidence="1" id="KW-1133">Transmembrane helix</keyword>
<comment type="caution">
    <text evidence="2">The sequence shown here is derived from an EMBL/GenBank/DDBJ whole genome shotgun (WGS) entry which is preliminary data.</text>
</comment>
<feature type="transmembrane region" description="Helical" evidence="1">
    <location>
        <begin position="242"/>
        <end position="259"/>
    </location>
</feature>
<feature type="transmembrane region" description="Helical" evidence="1">
    <location>
        <begin position="98"/>
        <end position="118"/>
    </location>
</feature>
<organism evidence="2 3">
    <name type="scientific">Stieleria varia</name>
    <dbReference type="NCBI Taxonomy" id="2528005"/>
    <lineage>
        <taxon>Bacteria</taxon>
        <taxon>Pseudomonadati</taxon>
        <taxon>Planctomycetota</taxon>
        <taxon>Planctomycetia</taxon>
        <taxon>Pirellulales</taxon>
        <taxon>Pirellulaceae</taxon>
        <taxon>Stieleria</taxon>
    </lineage>
</organism>
<reference evidence="2 3" key="1">
    <citation type="submission" date="2019-02" db="EMBL/GenBank/DDBJ databases">
        <title>Deep-cultivation of Planctomycetes and their phenomic and genomic characterization uncovers novel biology.</title>
        <authorList>
            <person name="Wiegand S."/>
            <person name="Jogler M."/>
            <person name="Boedeker C."/>
            <person name="Pinto D."/>
            <person name="Vollmers J."/>
            <person name="Rivas-Marin E."/>
            <person name="Kohn T."/>
            <person name="Peeters S.H."/>
            <person name="Heuer A."/>
            <person name="Rast P."/>
            <person name="Oberbeckmann S."/>
            <person name="Bunk B."/>
            <person name="Jeske O."/>
            <person name="Meyerdierks A."/>
            <person name="Storesund J.E."/>
            <person name="Kallscheuer N."/>
            <person name="Luecker S."/>
            <person name="Lage O.M."/>
            <person name="Pohl T."/>
            <person name="Merkel B.J."/>
            <person name="Hornburger P."/>
            <person name="Mueller R.-W."/>
            <person name="Bruemmer F."/>
            <person name="Labrenz M."/>
            <person name="Spormann A.M."/>
            <person name="Op Den Camp H."/>
            <person name="Overmann J."/>
            <person name="Amann R."/>
            <person name="Jetten M.S.M."/>
            <person name="Mascher T."/>
            <person name="Medema M.H."/>
            <person name="Devos D.P."/>
            <person name="Kaster A.-K."/>
            <person name="Ovreas L."/>
            <person name="Rohde M."/>
            <person name="Galperin M.Y."/>
            <person name="Jogler C."/>
        </authorList>
    </citation>
    <scope>NUCLEOTIDE SEQUENCE [LARGE SCALE GENOMIC DNA]</scope>
    <source>
        <strain evidence="2 3">Pla52n</strain>
    </source>
</reference>
<feature type="transmembrane region" description="Helical" evidence="1">
    <location>
        <begin position="183"/>
        <end position="204"/>
    </location>
</feature>
<gene>
    <name evidence="2" type="ORF">Pla52n_25790</name>
</gene>
<accession>A0A5C6AYH4</accession>
<feature type="transmembrane region" description="Helical" evidence="1">
    <location>
        <begin position="271"/>
        <end position="292"/>
    </location>
</feature>
<keyword evidence="1" id="KW-0472">Membrane</keyword>
<evidence type="ECO:0000313" key="2">
    <source>
        <dbReference type="EMBL" id="TWU04537.1"/>
    </source>
</evidence>
<dbReference type="OrthoDB" id="278612at2"/>
<dbReference type="EMBL" id="SJPN01000003">
    <property type="protein sequence ID" value="TWU04537.1"/>
    <property type="molecule type" value="Genomic_DNA"/>
</dbReference>
<dbReference type="AlphaFoldDB" id="A0A5C6AYH4"/>
<feature type="transmembrane region" description="Helical" evidence="1">
    <location>
        <begin position="216"/>
        <end position="236"/>
    </location>
</feature>
<feature type="transmembrane region" description="Helical" evidence="1">
    <location>
        <begin position="124"/>
        <end position="144"/>
    </location>
</feature>
<feature type="transmembrane region" description="Helical" evidence="1">
    <location>
        <begin position="70"/>
        <end position="91"/>
    </location>
</feature>
<keyword evidence="1" id="KW-0812">Transmembrane</keyword>
<dbReference type="Proteomes" id="UP000320176">
    <property type="component" value="Unassembled WGS sequence"/>
</dbReference>
<evidence type="ECO:0000313" key="3">
    <source>
        <dbReference type="Proteomes" id="UP000320176"/>
    </source>
</evidence>
<name>A0A5C6AYH4_9BACT</name>
<feature type="transmembrane region" description="Helical" evidence="1">
    <location>
        <begin position="156"/>
        <end position="177"/>
    </location>
</feature>